<dbReference type="RefSeq" id="XP_013248724.1">
    <property type="nucleotide sequence ID" value="XM_013393270.1"/>
</dbReference>
<dbReference type="SUPFAM" id="SSF49562">
    <property type="entry name" value="C2 domain (Calcium/lipid-binding domain, CaLB)"/>
    <property type="match status" value="1"/>
</dbReference>
<feature type="compositionally biased region" description="Pro residues" evidence="1">
    <location>
        <begin position="10"/>
        <end position="28"/>
    </location>
</feature>
<dbReference type="InterPro" id="IPR052299">
    <property type="entry name" value="CEP76"/>
</dbReference>
<evidence type="ECO:0000313" key="3">
    <source>
        <dbReference type="EMBL" id="CDI81605.1"/>
    </source>
</evidence>
<dbReference type="VEuPathDB" id="ToxoDB:EAH_00062150"/>
<reference evidence="3" key="2">
    <citation type="submission" date="2013-10" db="EMBL/GenBank/DDBJ databases">
        <authorList>
            <person name="Aslett M."/>
        </authorList>
    </citation>
    <scope>NUCLEOTIDE SEQUENCE</scope>
    <source>
        <strain evidence="3">Houghton</strain>
    </source>
</reference>
<reference evidence="3" key="1">
    <citation type="submission" date="2013-10" db="EMBL/GenBank/DDBJ databases">
        <title>Genomic analysis of the causative agents of coccidiosis in chickens.</title>
        <authorList>
            <person name="Reid A.J."/>
            <person name="Blake D."/>
            <person name="Billington K."/>
            <person name="Browne H."/>
            <person name="Dunn M."/>
            <person name="Hung S."/>
            <person name="Kawahara F."/>
            <person name="Miranda-Saavedra D."/>
            <person name="Mourier T."/>
            <person name="Nagra H."/>
            <person name="Otto T.D."/>
            <person name="Rawlings N."/>
            <person name="Sanchez A."/>
            <person name="Sanders M."/>
            <person name="Subramaniam C."/>
            <person name="Tay Y."/>
            <person name="Dear P."/>
            <person name="Doerig C."/>
            <person name="Gruber A."/>
            <person name="Parkinson J."/>
            <person name="Shirley M."/>
            <person name="Wan K.L."/>
            <person name="Berriman M."/>
            <person name="Tomley F."/>
            <person name="Pain A."/>
        </authorList>
    </citation>
    <scope>NUCLEOTIDE SEQUENCE</scope>
    <source>
        <strain evidence="3">Houghton</strain>
    </source>
</reference>
<dbReference type="Proteomes" id="UP000018050">
    <property type="component" value="Unassembled WGS sequence"/>
</dbReference>
<dbReference type="Pfam" id="PF00168">
    <property type="entry name" value="C2"/>
    <property type="match status" value="1"/>
</dbReference>
<evidence type="ECO:0000259" key="2">
    <source>
        <dbReference type="PROSITE" id="PS50004"/>
    </source>
</evidence>
<proteinExistence type="predicted"/>
<dbReference type="Gene3D" id="2.60.40.150">
    <property type="entry name" value="C2 domain"/>
    <property type="match status" value="1"/>
</dbReference>
<feature type="non-terminal residue" evidence="3">
    <location>
        <position position="1"/>
    </location>
</feature>
<dbReference type="AlphaFoldDB" id="U6GN54"/>
<sequence>PGAPAGAPAGAPPGGAPGGPPGGPPPETPENHGGEAEGNVTVQEGEEPMDEAEVEKMLFDEYLGMFLAAVVAATVVVARGDSTRIYAKGQDKNYLRSSVVNNVSSKTPVSLQFRQSFEYRGSYLDLEKEKLKIKVWEYRTWTLNHLEAVFEEPLLSFATGETYIERDLYKFVKGRRSRRCRISFQLYFQELYDFELAFIKWRGTRLCSSAFLQRRVFNRKGLQKALEDSKGPTRPHQFVDRAKYKLQQRNFKKTSKRAASMTGSAAASRKSPSRRITEAGAAGGAPIQSRSAYLSATKSIASLKTLRQLSKTSKQLVERSSSNIFMRDEEKEEDEQNNAYTELLQQHMQTLIAVDEDAEADNLAGFDPAETAGSSSPTAASGGGAAAGGSAAAAAAAAQRLLPSPRLRIRLLHSSSLNRGLAITAAEQFETNAPTWDNLGELYFRGTLRDLDSTYLEVVVEDANASSAFREIGYGQLPLRGVVGYPSLQLELLSPRWVSLQAKIEGWGDQLKDWRFGCIEGRVIVAHTPRYSQQGEVYDVESNRCYLIIKICSIDQIITPDNRNTVDTYVEVSFDGTSRKTRTIRSSLNPVFNEEIAIPLRFSSIRDISYTDIQKKGKVYLDVWGTGNNYVDHL</sequence>
<keyword evidence="4" id="KW-1185">Reference proteome</keyword>
<feature type="region of interest" description="Disordered" evidence="1">
    <location>
        <begin position="365"/>
        <end position="386"/>
    </location>
</feature>
<dbReference type="GeneID" id="25274285"/>
<organism evidence="3 4">
    <name type="scientific">Eimeria acervulina</name>
    <name type="common">Coccidian parasite</name>
    <dbReference type="NCBI Taxonomy" id="5801"/>
    <lineage>
        <taxon>Eukaryota</taxon>
        <taxon>Sar</taxon>
        <taxon>Alveolata</taxon>
        <taxon>Apicomplexa</taxon>
        <taxon>Conoidasida</taxon>
        <taxon>Coccidia</taxon>
        <taxon>Eucoccidiorida</taxon>
        <taxon>Eimeriorina</taxon>
        <taxon>Eimeriidae</taxon>
        <taxon>Eimeria</taxon>
    </lineage>
</organism>
<dbReference type="OrthoDB" id="67700at2759"/>
<feature type="region of interest" description="Disordered" evidence="1">
    <location>
        <begin position="311"/>
        <end position="336"/>
    </location>
</feature>
<feature type="compositionally biased region" description="Polar residues" evidence="1">
    <location>
        <begin position="311"/>
        <end position="324"/>
    </location>
</feature>
<protein>
    <submittedName>
        <fullName evidence="3">C2 domain-containing protein, putative</fullName>
    </submittedName>
</protein>
<dbReference type="PANTHER" id="PTHR46436:SF2">
    <property type="entry name" value="CHROMOSOME UNDETERMINED SCAFFOLD_119, WHOLE GENOME SHOTGUN SEQUENCE"/>
    <property type="match status" value="1"/>
</dbReference>
<evidence type="ECO:0000256" key="1">
    <source>
        <dbReference type="SAM" id="MobiDB-lite"/>
    </source>
</evidence>
<dbReference type="PANTHER" id="PTHR46436">
    <property type="entry name" value="CENTROSOMAL PROTEIN OF 76 KDA"/>
    <property type="match status" value="1"/>
</dbReference>
<dbReference type="PROSITE" id="PS50004">
    <property type="entry name" value="C2"/>
    <property type="match status" value="1"/>
</dbReference>
<accession>U6GN54</accession>
<feature type="region of interest" description="Disordered" evidence="1">
    <location>
        <begin position="254"/>
        <end position="283"/>
    </location>
</feature>
<feature type="domain" description="C2" evidence="2">
    <location>
        <begin position="528"/>
        <end position="634"/>
    </location>
</feature>
<name>U6GN54_EIMAC</name>
<feature type="non-terminal residue" evidence="3">
    <location>
        <position position="634"/>
    </location>
</feature>
<dbReference type="EMBL" id="HG671727">
    <property type="protein sequence ID" value="CDI81605.1"/>
    <property type="molecule type" value="Genomic_DNA"/>
</dbReference>
<feature type="region of interest" description="Disordered" evidence="1">
    <location>
        <begin position="1"/>
        <end position="38"/>
    </location>
</feature>
<dbReference type="InterPro" id="IPR035892">
    <property type="entry name" value="C2_domain_sf"/>
</dbReference>
<dbReference type="InterPro" id="IPR000008">
    <property type="entry name" value="C2_dom"/>
</dbReference>
<gene>
    <name evidence="3" type="ORF">EAH_00062150</name>
</gene>
<evidence type="ECO:0000313" key="4">
    <source>
        <dbReference type="Proteomes" id="UP000018050"/>
    </source>
</evidence>